<name>A0A8S9JTS2_BRACR</name>
<proteinExistence type="predicted"/>
<feature type="compositionally biased region" description="Basic and acidic residues" evidence="1">
    <location>
        <begin position="1"/>
        <end position="10"/>
    </location>
</feature>
<evidence type="ECO:0000256" key="1">
    <source>
        <dbReference type="SAM" id="MobiDB-lite"/>
    </source>
</evidence>
<protein>
    <submittedName>
        <fullName evidence="2">Uncharacterized protein</fullName>
    </submittedName>
</protein>
<feature type="region of interest" description="Disordered" evidence="1">
    <location>
        <begin position="177"/>
        <end position="198"/>
    </location>
</feature>
<feature type="compositionally biased region" description="Low complexity" evidence="1">
    <location>
        <begin position="177"/>
        <end position="186"/>
    </location>
</feature>
<dbReference type="AlphaFoldDB" id="A0A8S9JTS2"/>
<sequence>MEKTSQDDRSAPVQIHPSWLCPRRKGSAHGRDDQQGPRDVLQRPLDVLIGQVAFQLGKYELQFGQFNHLVVDLAEAPIRTFAAGTRPDWSVWSGRKSKPQLGRLEHSDLHVGLIPRTSPWTGAHHPEAAQPEPAPTDPAIIALLELMAEMSRLEAVEFHRLADLVERAVNIEEAISAERASSSNSAQPRRPSAPFQPLPYSAVQRGRGERGHYAPSCPRTHLAQPVVSSARPVGPVNPPLPLPPAKRQATDGRAYALELPGPSGPPQGPISGLEFLQVKERTAACAESAEAAGQLSPLSQALS</sequence>
<dbReference type="EMBL" id="QGKY02000246">
    <property type="protein sequence ID" value="KAF2584867.1"/>
    <property type="molecule type" value="Genomic_DNA"/>
</dbReference>
<evidence type="ECO:0000313" key="2">
    <source>
        <dbReference type="EMBL" id="KAF2584867.1"/>
    </source>
</evidence>
<organism evidence="2">
    <name type="scientific">Brassica cretica</name>
    <name type="common">Mustard</name>
    <dbReference type="NCBI Taxonomy" id="69181"/>
    <lineage>
        <taxon>Eukaryota</taxon>
        <taxon>Viridiplantae</taxon>
        <taxon>Streptophyta</taxon>
        <taxon>Embryophyta</taxon>
        <taxon>Tracheophyta</taxon>
        <taxon>Spermatophyta</taxon>
        <taxon>Magnoliopsida</taxon>
        <taxon>eudicotyledons</taxon>
        <taxon>Gunneridae</taxon>
        <taxon>Pentapetalae</taxon>
        <taxon>rosids</taxon>
        <taxon>malvids</taxon>
        <taxon>Brassicales</taxon>
        <taxon>Brassicaceae</taxon>
        <taxon>Brassiceae</taxon>
        <taxon>Brassica</taxon>
    </lineage>
</organism>
<comment type="caution">
    <text evidence="2">The sequence shown here is derived from an EMBL/GenBank/DDBJ whole genome shotgun (WGS) entry which is preliminary data.</text>
</comment>
<reference evidence="2" key="1">
    <citation type="submission" date="2019-12" db="EMBL/GenBank/DDBJ databases">
        <title>Genome sequencing and annotation of Brassica cretica.</title>
        <authorList>
            <person name="Studholme D.J."/>
            <person name="Sarris P.F."/>
        </authorList>
    </citation>
    <scope>NUCLEOTIDE SEQUENCE</scope>
    <source>
        <strain evidence="2">PFS-102/07</strain>
        <tissue evidence="2">Leaf</tissue>
    </source>
</reference>
<feature type="region of interest" description="Disordered" evidence="1">
    <location>
        <begin position="1"/>
        <end position="39"/>
    </location>
</feature>
<accession>A0A8S9JTS2</accession>
<feature type="region of interest" description="Disordered" evidence="1">
    <location>
        <begin position="284"/>
        <end position="303"/>
    </location>
</feature>
<gene>
    <name evidence="2" type="ORF">F2Q70_00035628</name>
</gene>